<evidence type="ECO:0000256" key="2">
    <source>
        <dbReference type="ARBA" id="ARBA00009142"/>
    </source>
</evidence>
<evidence type="ECO:0000256" key="7">
    <source>
        <dbReference type="ARBA" id="ARBA00023136"/>
    </source>
</evidence>
<proteinExistence type="inferred from homology"/>
<reference evidence="9" key="1">
    <citation type="submission" date="2021-01" db="EMBL/GenBank/DDBJ databases">
        <title>Whole genome shotgun sequence of Spirilliplanes yamanashiensis NBRC 15828.</title>
        <authorList>
            <person name="Komaki H."/>
            <person name="Tamura T."/>
        </authorList>
    </citation>
    <scope>NUCLEOTIDE SEQUENCE</scope>
    <source>
        <strain evidence="9">NBRC 15828</strain>
    </source>
</reference>
<keyword evidence="5 8" id="KW-0812">Transmembrane</keyword>
<keyword evidence="10" id="KW-1185">Reference proteome</keyword>
<evidence type="ECO:0000256" key="5">
    <source>
        <dbReference type="ARBA" id="ARBA00022692"/>
    </source>
</evidence>
<keyword evidence="4 8" id="KW-1003">Cell membrane</keyword>
<evidence type="ECO:0000313" key="10">
    <source>
        <dbReference type="Proteomes" id="UP000652013"/>
    </source>
</evidence>
<gene>
    <name evidence="9" type="ORF">Sya03_55610</name>
</gene>
<evidence type="ECO:0000256" key="6">
    <source>
        <dbReference type="ARBA" id="ARBA00022989"/>
    </source>
</evidence>
<evidence type="ECO:0000256" key="4">
    <source>
        <dbReference type="ARBA" id="ARBA00022475"/>
    </source>
</evidence>
<dbReference type="InterPro" id="IPR052017">
    <property type="entry name" value="TSUP"/>
</dbReference>
<dbReference type="EMBL" id="BOOY01000039">
    <property type="protein sequence ID" value="GIJ06209.1"/>
    <property type="molecule type" value="Genomic_DNA"/>
</dbReference>
<dbReference type="InterPro" id="IPR002781">
    <property type="entry name" value="TM_pro_TauE-like"/>
</dbReference>
<protein>
    <recommendedName>
        <fullName evidence="8">Probable membrane transporter protein</fullName>
    </recommendedName>
</protein>
<evidence type="ECO:0000313" key="9">
    <source>
        <dbReference type="EMBL" id="GIJ06209.1"/>
    </source>
</evidence>
<dbReference type="Proteomes" id="UP000652013">
    <property type="component" value="Unassembled WGS sequence"/>
</dbReference>
<comment type="subcellular location">
    <subcellularLocation>
        <location evidence="1 8">Cell membrane</location>
        <topology evidence="1 8">Multi-pass membrane protein</topology>
    </subcellularLocation>
</comment>
<dbReference type="Pfam" id="PF01925">
    <property type="entry name" value="TauE"/>
    <property type="match status" value="1"/>
</dbReference>
<name>A0A8J4DMH2_9ACTN</name>
<dbReference type="PANTHER" id="PTHR30269:SF0">
    <property type="entry name" value="MEMBRANE TRANSPORTER PROTEIN YFCA-RELATED"/>
    <property type="match status" value="1"/>
</dbReference>
<feature type="transmembrane region" description="Helical" evidence="8">
    <location>
        <begin position="201"/>
        <end position="221"/>
    </location>
</feature>
<keyword evidence="7 8" id="KW-0472">Membrane</keyword>
<dbReference type="GO" id="GO:0005886">
    <property type="term" value="C:plasma membrane"/>
    <property type="evidence" value="ECO:0007669"/>
    <property type="project" value="UniProtKB-SubCell"/>
</dbReference>
<organism evidence="9 10">
    <name type="scientific">Spirilliplanes yamanashiensis</name>
    <dbReference type="NCBI Taxonomy" id="42233"/>
    <lineage>
        <taxon>Bacteria</taxon>
        <taxon>Bacillati</taxon>
        <taxon>Actinomycetota</taxon>
        <taxon>Actinomycetes</taxon>
        <taxon>Micromonosporales</taxon>
        <taxon>Micromonosporaceae</taxon>
        <taxon>Spirilliplanes</taxon>
    </lineage>
</organism>
<sequence length="250" mass="25154">MDAAHIVLLVAAGFGAGVVNAVAGGGSLITFPTLLAVGLPPVAANVTNSVAVCPGYVSSVVGSRADLGRQRALLVRVVPTAVVGGVAGCVLLLATPARAFELVVPFLVLAAAGALAFQERLRALVGHGRVHGAAALQTIVFVGSVYGGYFGAALGVMLVAALALVLTETLNRVNALKNVLSAVVGVVTVLVFAVFGPVNWVAVAVLAPATVVGGYVGARVARRLPARVLRALIVTFGTTIGLLLLWRALT</sequence>
<feature type="transmembrane region" description="Helical" evidence="8">
    <location>
        <begin position="148"/>
        <end position="166"/>
    </location>
</feature>
<accession>A0A8J4DMH2</accession>
<feature type="transmembrane region" description="Helical" evidence="8">
    <location>
        <begin position="228"/>
        <end position="249"/>
    </location>
</feature>
<evidence type="ECO:0000256" key="1">
    <source>
        <dbReference type="ARBA" id="ARBA00004651"/>
    </source>
</evidence>
<comment type="caution">
    <text evidence="9">The sequence shown here is derived from an EMBL/GenBank/DDBJ whole genome shotgun (WGS) entry which is preliminary data.</text>
</comment>
<feature type="transmembrane region" description="Helical" evidence="8">
    <location>
        <begin position="73"/>
        <end position="93"/>
    </location>
</feature>
<feature type="transmembrane region" description="Helical" evidence="8">
    <location>
        <begin position="178"/>
        <end position="195"/>
    </location>
</feature>
<dbReference type="PANTHER" id="PTHR30269">
    <property type="entry name" value="TRANSMEMBRANE PROTEIN YFCA"/>
    <property type="match status" value="1"/>
</dbReference>
<dbReference type="RefSeq" id="WP_203941394.1">
    <property type="nucleotide sequence ID" value="NZ_BAAAGJ010000014.1"/>
</dbReference>
<keyword evidence="3" id="KW-0813">Transport</keyword>
<comment type="similarity">
    <text evidence="2 8">Belongs to the 4-toluene sulfonate uptake permease (TSUP) (TC 2.A.102) family.</text>
</comment>
<feature type="transmembrane region" description="Helical" evidence="8">
    <location>
        <begin position="99"/>
        <end position="117"/>
    </location>
</feature>
<keyword evidence="6 8" id="KW-1133">Transmembrane helix</keyword>
<dbReference type="AlphaFoldDB" id="A0A8J4DMH2"/>
<evidence type="ECO:0000256" key="8">
    <source>
        <dbReference type="RuleBase" id="RU363041"/>
    </source>
</evidence>
<evidence type="ECO:0000256" key="3">
    <source>
        <dbReference type="ARBA" id="ARBA00022448"/>
    </source>
</evidence>